<organism evidence="3 4">
    <name type="scientific">Coprinopsis marcescibilis</name>
    <name type="common">Agaric fungus</name>
    <name type="synonym">Psathyrella marcescibilis</name>
    <dbReference type="NCBI Taxonomy" id="230819"/>
    <lineage>
        <taxon>Eukaryota</taxon>
        <taxon>Fungi</taxon>
        <taxon>Dikarya</taxon>
        <taxon>Basidiomycota</taxon>
        <taxon>Agaricomycotina</taxon>
        <taxon>Agaricomycetes</taxon>
        <taxon>Agaricomycetidae</taxon>
        <taxon>Agaricales</taxon>
        <taxon>Agaricineae</taxon>
        <taxon>Psathyrellaceae</taxon>
        <taxon>Coprinopsis</taxon>
    </lineage>
</organism>
<dbReference type="PANTHER" id="PTHR40465">
    <property type="entry name" value="CHROMOSOME 1, WHOLE GENOME SHOTGUN SEQUENCE"/>
    <property type="match status" value="1"/>
</dbReference>
<keyword evidence="1" id="KW-0812">Transmembrane</keyword>
<dbReference type="AlphaFoldDB" id="A0A5C3KWG2"/>
<feature type="transmembrane region" description="Helical" evidence="1">
    <location>
        <begin position="12"/>
        <end position="38"/>
    </location>
</feature>
<dbReference type="PANTHER" id="PTHR40465:SF1">
    <property type="entry name" value="DUF6534 DOMAIN-CONTAINING PROTEIN"/>
    <property type="match status" value="1"/>
</dbReference>
<reference evidence="3 4" key="1">
    <citation type="journal article" date="2019" name="Nat. Ecol. Evol.">
        <title>Megaphylogeny resolves global patterns of mushroom evolution.</title>
        <authorList>
            <person name="Varga T."/>
            <person name="Krizsan K."/>
            <person name="Foldi C."/>
            <person name="Dima B."/>
            <person name="Sanchez-Garcia M."/>
            <person name="Sanchez-Ramirez S."/>
            <person name="Szollosi G.J."/>
            <person name="Szarkandi J.G."/>
            <person name="Papp V."/>
            <person name="Albert L."/>
            <person name="Andreopoulos W."/>
            <person name="Angelini C."/>
            <person name="Antonin V."/>
            <person name="Barry K.W."/>
            <person name="Bougher N.L."/>
            <person name="Buchanan P."/>
            <person name="Buyck B."/>
            <person name="Bense V."/>
            <person name="Catcheside P."/>
            <person name="Chovatia M."/>
            <person name="Cooper J."/>
            <person name="Damon W."/>
            <person name="Desjardin D."/>
            <person name="Finy P."/>
            <person name="Geml J."/>
            <person name="Haridas S."/>
            <person name="Hughes K."/>
            <person name="Justo A."/>
            <person name="Karasinski D."/>
            <person name="Kautmanova I."/>
            <person name="Kiss B."/>
            <person name="Kocsube S."/>
            <person name="Kotiranta H."/>
            <person name="LaButti K.M."/>
            <person name="Lechner B.E."/>
            <person name="Liimatainen K."/>
            <person name="Lipzen A."/>
            <person name="Lukacs Z."/>
            <person name="Mihaltcheva S."/>
            <person name="Morgado L.N."/>
            <person name="Niskanen T."/>
            <person name="Noordeloos M.E."/>
            <person name="Ohm R.A."/>
            <person name="Ortiz-Santana B."/>
            <person name="Ovrebo C."/>
            <person name="Racz N."/>
            <person name="Riley R."/>
            <person name="Savchenko A."/>
            <person name="Shiryaev A."/>
            <person name="Soop K."/>
            <person name="Spirin V."/>
            <person name="Szebenyi C."/>
            <person name="Tomsovsky M."/>
            <person name="Tulloss R.E."/>
            <person name="Uehling J."/>
            <person name="Grigoriev I.V."/>
            <person name="Vagvolgyi C."/>
            <person name="Papp T."/>
            <person name="Martin F.M."/>
            <person name="Miettinen O."/>
            <person name="Hibbett D.S."/>
            <person name="Nagy L.G."/>
        </authorList>
    </citation>
    <scope>NUCLEOTIDE SEQUENCE [LARGE SCALE GENOMIC DNA]</scope>
    <source>
        <strain evidence="3 4">CBS 121175</strain>
    </source>
</reference>
<dbReference type="Proteomes" id="UP000307440">
    <property type="component" value="Unassembled WGS sequence"/>
</dbReference>
<dbReference type="InterPro" id="IPR045339">
    <property type="entry name" value="DUF6534"/>
</dbReference>
<feature type="domain" description="DUF6534" evidence="2">
    <location>
        <begin position="184"/>
        <end position="270"/>
    </location>
</feature>
<evidence type="ECO:0000259" key="2">
    <source>
        <dbReference type="Pfam" id="PF20152"/>
    </source>
</evidence>
<keyword evidence="1" id="KW-1133">Transmembrane helix</keyword>
<feature type="transmembrane region" description="Helical" evidence="1">
    <location>
        <begin position="244"/>
        <end position="263"/>
    </location>
</feature>
<protein>
    <recommendedName>
        <fullName evidence="2">DUF6534 domain-containing protein</fullName>
    </recommendedName>
</protein>
<feature type="transmembrane region" description="Helical" evidence="1">
    <location>
        <begin position="213"/>
        <end position="238"/>
    </location>
</feature>
<gene>
    <name evidence="3" type="ORF">FA15DRAFT_704533</name>
</gene>
<feature type="transmembrane region" description="Helical" evidence="1">
    <location>
        <begin position="176"/>
        <end position="201"/>
    </location>
</feature>
<dbReference type="Pfam" id="PF20152">
    <property type="entry name" value="DUF6534"/>
    <property type="match status" value="1"/>
</dbReference>
<proteinExistence type="predicted"/>
<keyword evidence="1" id="KW-0472">Membrane</keyword>
<accession>A0A5C3KWG2</accession>
<name>A0A5C3KWG2_COPMA</name>
<keyword evidence="4" id="KW-1185">Reference proteome</keyword>
<dbReference type="STRING" id="230819.A0A5C3KWG2"/>
<dbReference type="EMBL" id="ML210199">
    <property type="protein sequence ID" value="TFK24550.1"/>
    <property type="molecule type" value="Genomic_DNA"/>
</dbReference>
<dbReference type="OrthoDB" id="3263055at2759"/>
<feature type="transmembrane region" description="Helical" evidence="1">
    <location>
        <begin position="142"/>
        <end position="164"/>
    </location>
</feature>
<evidence type="ECO:0000313" key="3">
    <source>
        <dbReference type="EMBL" id="TFK24550.1"/>
    </source>
</evidence>
<evidence type="ECO:0000256" key="1">
    <source>
        <dbReference type="SAM" id="Phobius"/>
    </source>
</evidence>
<evidence type="ECO:0000313" key="4">
    <source>
        <dbReference type="Proteomes" id="UP000307440"/>
    </source>
</evidence>
<sequence>MSDQPELFLDSTLGAAFVGMLLAGILHGISMVQTWYYFTHQNDRWHTKLLASTHHWSHELQLIEGGLITHTVYTYTISSWGKMSQLDDLVWSVLVSAMLYPAVTNLISPYQGGGSIQRSNCSPGTKLLDNARVAVEQQKLPVNWPCVAAEFGCVIAFTGLSLRLKTFTELAELEALSIAVNALAAAGDVLIAVTLCIILHFSRTGFSKSDTMINKLILFSVNTGMLTSICAVGSLISITVAGNTFFYIAFFFCIGRLYTNSLLATLNARKMIRGALDGVNSTSENLSLSLRDKTAALGTCANSKGIVSSRSRVGPFVSYRPRHLNSQHTYGHSTNISIKIDTTKEFATDSDQEIDLGCSKGETMMGQIRHAQSVEAIRSYTNKDIEMETVSLA</sequence>